<dbReference type="Pfam" id="PF00172">
    <property type="entry name" value="Zn_clus"/>
    <property type="match status" value="1"/>
</dbReference>
<dbReference type="InterPro" id="IPR036864">
    <property type="entry name" value="Zn2-C6_fun-type_DNA-bd_sf"/>
</dbReference>
<dbReference type="Pfam" id="PF00096">
    <property type="entry name" value="zf-C2H2"/>
    <property type="match status" value="1"/>
</dbReference>
<dbReference type="CDD" id="cd00067">
    <property type="entry name" value="GAL4"/>
    <property type="match status" value="1"/>
</dbReference>
<keyword evidence="5" id="KW-0805">Transcription regulation</keyword>
<evidence type="ECO:0000256" key="2">
    <source>
        <dbReference type="ARBA" id="ARBA00022737"/>
    </source>
</evidence>
<dbReference type="PANTHER" id="PTHR47660">
    <property type="entry name" value="TRANSCRIPTION FACTOR WITH C2H2 AND ZN(2)-CYS(6) DNA BINDING DOMAIN (EUROFUNG)-RELATED-RELATED"/>
    <property type="match status" value="1"/>
</dbReference>
<keyword evidence="4" id="KW-0862">Zinc</keyword>
<name>A0A9P5CKA1_CRYP1</name>
<dbReference type="InterPro" id="IPR001138">
    <property type="entry name" value="Zn2Cys6_DnaBD"/>
</dbReference>
<keyword evidence="1" id="KW-0479">Metal-binding</keyword>
<dbReference type="Pfam" id="PF04082">
    <property type="entry name" value="Fungal_trans"/>
    <property type="match status" value="1"/>
</dbReference>
<evidence type="ECO:0000256" key="6">
    <source>
        <dbReference type="ARBA" id="ARBA00023163"/>
    </source>
</evidence>
<sequence>MVFCAYCGKSFTRKEHLERHIPSHTNVKPHRCSACQLSFARRDLLQRHHSTYHEARDPMEPLPGGVPTIAGRTPIACQNCASAKTGCDKRVPCSRCAEKNLPCAARFARRSSKAAARAAQASAAIKNDQSASGLSVPQPSSMPVALIMEVEGNDLLSSRIPGKEPPDSEPVASVDLTVQTTTITPQEKTASEQGQFSPMEYPSPFQAKVDLMSDFLPYGNNEFAAAEPCYSDLLIWPEYSMDLASSDLYANAMSMPSDMAMPTFSDFSDICSSSETTTTATYSSRGSVHTRGTSIVSMPEHEPIKAMDDMRNSNNNNICIITKSAVIPEFQVVIAAENSWPLARCNPPTFSASCPRTAIVHLEALEQRCKQDETWDSLERYLTQSHSREKTPQSPYVVLITSRTRDKMTAITQSFLHKALGVHRSSGPCTSSSSFGQPGYASPGGGVSSSSSSSSSSFNFIMLPPNEVLEHFLHNYARSLAEYYPMAHGMRVDVNEMLQSHHNPASTLLVLLMIAQGAANMPMEEARYLSAGLTETSRISLFDIIEKEIELSADSVALRCALLCTRLGAWSGDKWQMDIAVGQRGMYLSMLKHAGMLEPQSSMIPTLHDSTSTELQWKAWMHRESQNRLVYNWVMADLELSLFHDTNPLLSTSELRCPLPGPEILWLAPNAEQWLAGIQSLYGCTTNVSPHLLTTTPSSLLTPSLCDLFQAFLHDNIVARHHTNLSHQQMRLLLHPLQSLLCHLRQLLACFSDITSPHRAAAAGPRVPTKASTHQRLEEVQALLQRWYDLAASLQQAEPHCTASKCNLVLYHLLSLNAVTSFPEIEALARRDGVEAGGPTYWELGLRHKRCIYRREEAIYHCGQVLRWLRGLRPGEEQPSWWSAALYRVTLVLWADGMGRLDPSFRTTVSHRQVSARTSDCGSPGVLSLSAGKVAVDRLSPEDPALVGYLWRGEGVAVVTGLDGSLVGLDEPLDVLHLGMKIIEGGVSTRIGDGIRRKLATLASNWSLDSINIGSGVVM</sequence>
<keyword evidence="2" id="KW-0677">Repeat</keyword>
<dbReference type="GO" id="GO:0008270">
    <property type="term" value="F:zinc ion binding"/>
    <property type="evidence" value="ECO:0007669"/>
    <property type="project" value="UniProtKB-KW"/>
</dbReference>
<dbReference type="InterPro" id="IPR036236">
    <property type="entry name" value="Znf_C2H2_sf"/>
</dbReference>
<dbReference type="PROSITE" id="PS50048">
    <property type="entry name" value="ZN2_CY6_FUNGAL_2"/>
    <property type="match status" value="1"/>
</dbReference>
<accession>A0A9P5CKA1</accession>
<evidence type="ECO:0000313" key="12">
    <source>
        <dbReference type="EMBL" id="KAF3760535.1"/>
    </source>
</evidence>
<dbReference type="EMBL" id="MU032352">
    <property type="protein sequence ID" value="KAF3760535.1"/>
    <property type="molecule type" value="Genomic_DNA"/>
</dbReference>
<dbReference type="GO" id="GO:0003677">
    <property type="term" value="F:DNA binding"/>
    <property type="evidence" value="ECO:0007669"/>
    <property type="project" value="InterPro"/>
</dbReference>
<dbReference type="Proteomes" id="UP000803844">
    <property type="component" value="Unassembled WGS sequence"/>
</dbReference>
<dbReference type="PROSITE" id="PS50157">
    <property type="entry name" value="ZINC_FINGER_C2H2_2"/>
    <property type="match status" value="2"/>
</dbReference>
<dbReference type="FunFam" id="3.30.160.60:FF:000100">
    <property type="entry name" value="Zinc finger 45-like"/>
    <property type="match status" value="1"/>
</dbReference>
<dbReference type="SUPFAM" id="SSF57701">
    <property type="entry name" value="Zn2/Cys6 DNA-binding domain"/>
    <property type="match status" value="1"/>
</dbReference>
<dbReference type="Gene3D" id="3.30.160.60">
    <property type="entry name" value="Classic Zinc Finger"/>
    <property type="match status" value="2"/>
</dbReference>
<dbReference type="SUPFAM" id="SSF57667">
    <property type="entry name" value="beta-beta-alpha zinc fingers"/>
    <property type="match status" value="1"/>
</dbReference>
<comment type="caution">
    <text evidence="12">The sequence shown here is derived from an EMBL/GenBank/DDBJ whole genome shotgun (WGS) entry which is preliminary data.</text>
</comment>
<feature type="domain" description="Zn(2)-C6 fungal-type" evidence="10">
    <location>
        <begin position="76"/>
        <end position="103"/>
    </location>
</feature>
<feature type="domain" description="C2H2-type" evidence="11">
    <location>
        <begin position="30"/>
        <end position="58"/>
    </location>
</feature>
<proteinExistence type="predicted"/>
<dbReference type="RefSeq" id="XP_040771514.1">
    <property type="nucleotide sequence ID" value="XM_040924355.1"/>
</dbReference>
<feature type="region of interest" description="Disordered" evidence="9">
    <location>
        <begin position="427"/>
        <end position="448"/>
    </location>
</feature>
<keyword evidence="13" id="KW-1185">Reference proteome</keyword>
<dbReference type="Gene3D" id="4.10.240.10">
    <property type="entry name" value="Zn(2)-C6 fungal-type DNA-binding domain"/>
    <property type="match status" value="1"/>
</dbReference>
<evidence type="ECO:0000259" key="11">
    <source>
        <dbReference type="PROSITE" id="PS50157"/>
    </source>
</evidence>
<evidence type="ECO:0000313" key="13">
    <source>
        <dbReference type="Proteomes" id="UP000803844"/>
    </source>
</evidence>
<dbReference type="PANTHER" id="PTHR47660:SF2">
    <property type="entry name" value="TRANSCRIPTION FACTOR WITH C2H2 AND ZN(2)-CYS(6) DNA BINDING DOMAIN (EUROFUNG)"/>
    <property type="match status" value="1"/>
</dbReference>
<dbReference type="InterPro" id="IPR007219">
    <property type="entry name" value="XnlR_reg_dom"/>
</dbReference>
<dbReference type="PROSITE" id="PS00463">
    <property type="entry name" value="ZN2_CY6_FUNGAL_1"/>
    <property type="match status" value="1"/>
</dbReference>
<evidence type="ECO:0000256" key="5">
    <source>
        <dbReference type="ARBA" id="ARBA00023015"/>
    </source>
</evidence>
<feature type="domain" description="C2H2-type" evidence="11">
    <location>
        <begin position="2"/>
        <end position="29"/>
    </location>
</feature>
<evidence type="ECO:0000256" key="4">
    <source>
        <dbReference type="ARBA" id="ARBA00022833"/>
    </source>
</evidence>
<organism evidence="12 13">
    <name type="scientific">Cryphonectria parasitica (strain ATCC 38755 / EP155)</name>
    <dbReference type="NCBI Taxonomy" id="660469"/>
    <lineage>
        <taxon>Eukaryota</taxon>
        <taxon>Fungi</taxon>
        <taxon>Dikarya</taxon>
        <taxon>Ascomycota</taxon>
        <taxon>Pezizomycotina</taxon>
        <taxon>Sordariomycetes</taxon>
        <taxon>Sordariomycetidae</taxon>
        <taxon>Diaporthales</taxon>
        <taxon>Cryphonectriaceae</taxon>
        <taxon>Cryphonectria-Endothia species complex</taxon>
        <taxon>Cryphonectria</taxon>
    </lineage>
</organism>
<evidence type="ECO:0000256" key="7">
    <source>
        <dbReference type="ARBA" id="ARBA00023242"/>
    </source>
</evidence>
<dbReference type="SMART" id="SM00355">
    <property type="entry name" value="ZnF_C2H2"/>
    <property type="match status" value="2"/>
</dbReference>
<dbReference type="PROSITE" id="PS00028">
    <property type="entry name" value="ZINC_FINGER_C2H2_1"/>
    <property type="match status" value="2"/>
</dbReference>
<dbReference type="GO" id="GO:0006351">
    <property type="term" value="P:DNA-templated transcription"/>
    <property type="evidence" value="ECO:0007669"/>
    <property type="project" value="InterPro"/>
</dbReference>
<keyword evidence="6" id="KW-0804">Transcription</keyword>
<evidence type="ECO:0000256" key="3">
    <source>
        <dbReference type="ARBA" id="ARBA00022771"/>
    </source>
</evidence>
<keyword evidence="3 8" id="KW-0863">Zinc-finger</keyword>
<dbReference type="GeneID" id="63841484"/>
<evidence type="ECO:0008006" key="14">
    <source>
        <dbReference type="Google" id="ProtNLM"/>
    </source>
</evidence>
<dbReference type="OrthoDB" id="40579at2759"/>
<evidence type="ECO:0000256" key="1">
    <source>
        <dbReference type="ARBA" id="ARBA00022723"/>
    </source>
</evidence>
<evidence type="ECO:0000259" key="10">
    <source>
        <dbReference type="PROSITE" id="PS50048"/>
    </source>
</evidence>
<dbReference type="InterPro" id="IPR013087">
    <property type="entry name" value="Znf_C2H2_type"/>
</dbReference>
<reference evidence="12" key="1">
    <citation type="journal article" date="2020" name="Phytopathology">
        <title>Genome sequence of the chestnut blight fungus Cryphonectria parasitica EP155: A fundamental resource for an archetypical invasive plant pathogen.</title>
        <authorList>
            <person name="Crouch J.A."/>
            <person name="Dawe A."/>
            <person name="Aerts A."/>
            <person name="Barry K."/>
            <person name="Churchill A.C.L."/>
            <person name="Grimwood J."/>
            <person name="Hillman B."/>
            <person name="Milgroom M.G."/>
            <person name="Pangilinan J."/>
            <person name="Smith M."/>
            <person name="Salamov A."/>
            <person name="Schmutz J."/>
            <person name="Yadav J."/>
            <person name="Grigoriev I.V."/>
            <person name="Nuss D."/>
        </authorList>
    </citation>
    <scope>NUCLEOTIDE SEQUENCE</scope>
    <source>
        <strain evidence="12">EP155</strain>
    </source>
</reference>
<dbReference type="AlphaFoldDB" id="A0A9P5CKA1"/>
<evidence type="ECO:0000256" key="9">
    <source>
        <dbReference type="SAM" id="MobiDB-lite"/>
    </source>
</evidence>
<keyword evidence="7" id="KW-0539">Nucleus</keyword>
<gene>
    <name evidence="12" type="ORF">M406DRAFT_48150</name>
</gene>
<protein>
    <recommendedName>
        <fullName evidence="14">Transcription factor Pig1p</fullName>
    </recommendedName>
</protein>
<dbReference type="GO" id="GO:0000981">
    <property type="term" value="F:DNA-binding transcription factor activity, RNA polymerase II-specific"/>
    <property type="evidence" value="ECO:0007669"/>
    <property type="project" value="InterPro"/>
</dbReference>
<evidence type="ECO:0000256" key="8">
    <source>
        <dbReference type="PROSITE-ProRule" id="PRU00042"/>
    </source>
</evidence>